<accession>A0A9N9F7I1</accession>
<proteinExistence type="predicted"/>
<protein>
    <submittedName>
        <fullName evidence="1">9623_t:CDS:1</fullName>
    </submittedName>
</protein>
<evidence type="ECO:0000313" key="1">
    <source>
        <dbReference type="EMBL" id="CAG8514191.1"/>
    </source>
</evidence>
<keyword evidence="2" id="KW-1185">Reference proteome</keyword>
<evidence type="ECO:0000313" key="2">
    <source>
        <dbReference type="Proteomes" id="UP000789375"/>
    </source>
</evidence>
<gene>
    <name evidence="1" type="ORF">FMOSSE_LOCUS4698</name>
</gene>
<sequence>KTDLIATFPKAVRAFKSFKINDLDIKNAHFVNATKQQSCLHRSNESKAISPPPQHRLFLENFLNSNSISRLISACFKNVEMNVSHKAFDMFANGRPKCVIHPHKHDFGKLV</sequence>
<name>A0A9N9F7I1_FUNMO</name>
<comment type="caution">
    <text evidence="1">The sequence shown here is derived from an EMBL/GenBank/DDBJ whole genome shotgun (WGS) entry which is preliminary data.</text>
</comment>
<reference evidence="1" key="1">
    <citation type="submission" date="2021-06" db="EMBL/GenBank/DDBJ databases">
        <authorList>
            <person name="Kallberg Y."/>
            <person name="Tangrot J."/>
            <person name="Rosling A."/>
        </authorList>
    </citation>
    <scope>NUCLEOTIDE SEQUENCE</scope>
    <source>
        <strain evidence="1">87-6 pot B 2015</strain>
    </source>
</reference>
<dbReference type="EMBL" id="CAJVPP010000812">
    <property type="protein sequence ID" value="CAG8514191.1"/>
    <property type="molecule type" value="Genomic_DNA"/>
</dbReference>
<dbReference type="AlphaFoldDB" id="A0A9N9F7I1"/>
<organism evidence="1 2">
    <name type="scientific">Funneliformis mosseae</name>
    <name type="common">Endomycorrhizal fungus</name>
    <name type="synonym">Glomus mosseae</name>
    <dbReference type="NCBI Taxonomy" id="27381"/>
    <lineage>
        <taxon>Eukaryota</taxon>
        <taxon>Fungi</taxon>
        <taxon>Fungi incertae sedis</taxon>
        <taxon>Mucoromycota</taxon>
        <taxon>Glomeromycotina</taxon>
        <taxon>Glomeromycetes</taxon>
        <taxon>Glomerales</taxon>
        <taxon>Glomeraceae</taxon>
        <taxon>Funneliformis</taxon>
    </lineage>
</organism>
<feature type="non-terminal residue" evidence="1">
    <location>
        <position position="111"/>
    </location>
</feature>
<dbReference type="Proteomes" id="UP000789375">
    <property type="component" value="Unassembled WGS sequence"/>
</dbReference>